<gene>
    <name evidence="2" type="ORF">O0S08_13700</name>
</gene>
<reference evidence="2" key="1">
    <citation type="submission" date="2022-11" db="EMBL/GenBank/DDBJ databases">
        <title>Minimal conservation of predation-associated metabolite biosynthetic gene clusters underscores biosynthetic potential of Myxococcota including descriptions for ten novel species: Archangium lansinium sp. nov., Myxococcus landrumus sp. nov., Nannocystis bai.</title>
        <authorList>
            <person name="Ahearne A."/>
            <person name="Stevens C."/>
            <person name="Dowd S."/>
        </authorList>
    </citation>
    <scope>NUCLEOTIDE SEQUENCE</scope>
    <source>
        <strain evidence="2">Fl3</strain>
    </source>
</reference>
<feature type="transmembrane region" description="Helical" evidence="1">
    <location>
        <begin position="6"/>
        <end position="28"/>
    </location>
</feature>
<dbReference type="Proteomes" id="UP001164459">
    <property type="component" value="Chromosome"/>
</dbReference>
<name>A0ABY7HD50_9BACT</name>
<keyword evidence="1" id="KW-0812">Transmembrane</keyword>
<sequence length="113" mass="11991">METDLLTLAALEHLPSVGLLLVACIVLWRREGRTTDKLVATLEGQTAELKGAVAGLKGAVEAGLAGLKGQVADHGRRLTLAERRLSRHSQLLTAVADSSGVYPRPRAVAEDEL</sequence>
<evidence type="ECO:0000313" key="2">
    <source>
        <dbReference type="EMBL" id="WAS97197.1"/>
    </source>
</evidence>
<protein>
    <submittedName>
        <fullName evidence="2">Uncharacterized protein</fullName>
    </submittedName>
</protein>
<keyword evidence="1" id="KW-0472">Membrane</keyword>
<evidence type="ECO:0000256" key="1">
    <source>
        <dbReference type="SAM" id="Phobius"/>
    </source>
</evidence>
<keyword evidence="1" id="KW-1133">Transmembrane helix</keyword>
<dbReference type="EMBL" id="CP114040">
    <property type="protein sequence ID" value="WAS97197.1"/>
    <property type="molecule type" value="Genomic_DNA"/>
</dbReference>
<dbReference type="RefSeq" id="WP_269039561.1">
    <property type="nucleotide sequence ID" value="NZ_CP114040.1"/>
</dbReference>
<proteinExistence type="predicted"/>
<organism evidence="2 3">
    <name type="scientific">Nannocystis punicea</name>
    <dbReference type="NCBI Taxonomy" id="2995304"/>
    <lineage>
        <taxon>Bacteria</taxon>
        <taxon>Pseudomonadati</taxon>
        <taxon>Myxococcota</taxon>
        <taxon>Polyangia</taxon>
        <taxon>Nannocystales</taxon>
        <taxon>Nannocystaceae</taxon>
        <taxon>Nannocystis</taxon>
    </lineage>
</organism>
<accession>A0ABY7HD50</accession>
<evidence type="ECO:0000313" key="3">
    <source>
        <dbReference type="Proteomes" id="UP001164459"/>
    </source>
</evidence>
<keyword evidence="3" id="KW-1185">Reference proteome</keyword>